<dbReference type="OrthoDB" id="3365660at2"/>
<evidence type="ECO:0000313" key="3">
    <source>
        <dbReference type="EMBL" id="OSY36341.1"/>
    </source>
</evidence>
<dbReference type="Pfam" id="PF08327">
    <property type="entry name" value="AHSA1"/>
    <property type="match status" value="1"/>
</dbReference>
<evidence type="ECO:0000256" key="1">
    <source>
        <dbReference type="ARBA" id="ARBA00006817"/>
    </source>
</evidence>
<dbReference type="Proteomes" id="UP000194360">
    <property type="component" value="Unassembled WGS sequence"/>
</dbReference>
<dbReference type="Gene3D" id="3.30.530.20">
    <property type="match status" value="1"/>
</dbReference>
<accession>A0A1Y2MMK9</accession>
<sequence>MTTVDPRLDLTIQRVIRAPRSAIWQAWTDPARLRQWWVPAPAVARVDRLDARPGGAFVTSLSDDGTAFVPHTDSIFLIVEPCDRLVFTNAVDSTWRPAVPAPVPMVAEITLSDCGDGTDYRVIVRHGDPLDRDRHEELGFFEGWGSVTGALASLVEEHAAG</sequence>
<reference evidence="3 4" key="1">
    <citation type="submission" date="2016-09" db="EMBL/GenBank/DDBJ databases">
        <title>Pseudonocardia autotrophica DSM535, a candidate organism with high potential of specific P450 cytochromes.</title>
        <authorList>
            <person name="Grumaz C."/>
            <person name="Vainshtein Y."/>
            <person name="Kirstahler P."/>
            <person name="Sohn K."/>
        </authorList>
    </citation>
    <scope>NUCLEOTIDE SEQUENCE [LARGE SCALE GENOMIC DNA]</scope>
    <source>
        <strain evidence="3 4">DSM 535</strain>
    </source>
</reference>
<comment type="caution">
    <text evidence="3">The sequence shown here is derived from an EMBL/GenBank/DDBJ whole genome shotgun (WGS) entry which is preliminary data.</text>
</comment>
<evidence type="ECO:0000313" key="4">
    <source>
        <dbReference type="Proteomes" id="UP000194360"/>
    </source>
</evidence>
<proteinExistence type="inferred from homology"/>
<keyword evidence="4" id="KW-1185">Reference proteome</keyword>
<dbReference type="AlphaFoldDB" id="A0A1Y2MMK9"/>
<protein>
    <recommendedName>
        <fullName evidence="2">Activator of Hsp90 ATPase homologue 1/2-like C-terminal domain-containing protein</fullName>
    </recommendedName>
</protein>
<feature type="domain" description="Activator of Hsp90 ATPase homologue 1/2-like C-terminal" evidence="2">
    <location>
        <begin position="17"/>
        <end position="156"/>
    </location>
</feature>
<dbReference type="InterPro" id="IPR013538">
    <property type="entry name" value="ASHA1/2-like_C"/>
</dbReference>
<dbReference type="InterPro" id="IPR023393">
    <property type="entry name" value="START-like_dom_sf"/>
</dbReference>
<dbReference type="SUPFAM" id="SSF55961">
    <property type="entry name" value="Bet v1-like"/>
    <property type="match status" value="1"/>
</dbReference>
<evidence type="ECO:0000259" key="2">
    <source>
        <dbReference type="Pfam" id="PF08327"/>
    </source>
</evidence>
<organism evidence="3 4">
    <name type="scientific">Pseudonocardia autotrophica</name>
    <name type="common">Amycolata autotrophica</name>
    <name type="synonym">Nocardia autotrophica</name>
    <dbReference type="NCBI Taxonomy" id="2074"/>
    <lineage>
        <taxon>Bacteria</taxon>
        <taxon>Bacillati</taxon>
        <taxon>Actinomycetota</taxon>
        <taxon>Actinomycetes</taxon>
        <taxon>Pseudonocardiales</taxon>
        <taxon>Pseudonocardiaceae</taxon>
        <taxon>Pseudonocardia</taxon>
    </lineage>
</organism>
<name>A0A1Y2MMK9_PSEAH</name>
<dbReference type="EMBL" id="MIGB01000040">
    <property type="protein sequence ID" value="OSY36341.1"/>
    <property type="molecule type" value="Genomic_DNA"/>
</dbReference>
<gene>
    <name evidence="3" type="ORF">BG845_05418</name>
</gene>
<comment type="similarity">
    <text evidence="1">Belongs to the AHA1 family.</text>
</comment>
<dbReference type="STRING" id="2074.BG845_05418"/>